<accession>A0ABW0RWI4</accession>
<gene>
    <name evidence="2" type="ORF">ACFPO9_05255</name>
</gene>
<dbReference type="PANTHER" id="PTHR45947:SF3">
    <property type="entry name" value="SULFOQUINOVOSYL TRANSFERASE SQD2"/>
    <property type="match status" value="1"/>
</dbReference>
<dbReference type="Gene3D" id="3.40.50.2000">
    <property type="entry name" value="Glycogen Phosphorylase B"/>
    <property type="match status" value="2"/>
</dbReference>
<reference evidence="3" key="1">
    <citation type="journal article" date="2019" name="Int. J. Syst. Evol. Microbiol.">
        <title>The Global Catalogue of Microorganisms (GCM) 10K type strain sequencing project: providing services to taxonomists for standard genome sequencing and annotation.</title>
        <authorList>
            <consortium name="The Broad Institute Genomics Platform"/>
            <consortium name="The Broad Institute Genome Sequencing Center for Infectious Disease"/>
            <person name="Wu L."/>
            <person name="Ma J."/>
        </authorList>
    </citation>
    <scope>NUCLEOTIDE SEQUENCE [LARGE SCALE GENOMIC DNA]</scope>
    <source>
        <strain evidence="3">CGMCC 4.5798</strain>
    </source>
</reference>
<organism evidence="2 3">
    <name type="scientific">Massilia aerilata</name>
    <dbReference type="NCBI Taxonomy" id="453817"/>
    <lineage>
        <taxon>Bacteria</taxon>
        <taxon>Pseudomonadati</taxon>
        <taxon>Pseudomonadota</taxon>
        <taxon>Betaproteobacteria</taxon>
        <taxon>Burkholderiales</taxon>
        <taxon>Oxalobacteraceae</taxon>
        <taxon>Telluria group</taxon>
        <taxon>Massilia</taxon>
    </lineage>
</organism>
<dbReference type="Pfam" id="PF13692">
    <property type="entry name" value="Glyco_trans_1_4"/>
    <property type="match status" value="1"/>
</dbReference>
<dbReference type="PANTHER" id="PTHR45947">
    <property type="entry name" value="SULFOQUINOVOSYL TRANSFERASE SQD2"/>
    <property type="match status" value="1"/>
</dbReference>
<protein>
    <submittedName>
        <fullName evidence="2">Glycosyltransferase family 4 protein</fullName>
    </submittedName>
</protein>
<proteinExistence type="predicted"/>
<evidence type="ECO:0000313" key="3">
    <source>
        <dbReference type="Proteomes" id="UP001596086"/>
    </source>
</evidence>
<evidence type="ECO:0000313" key="2">
    <source>
        <dbReference type="EMBL" id="MFC5547915.1"/>
    </source>
</evidence>
<comment type="caution">
    <text evidence="2">The sequence shown here is derived from an EMBL/GenBank/DDBJ whole genome shotgun (WGS) entry which is preliminary data.</text>
</comment>
<dbReference type="CDD" id="cd03794">
    <property type="entry name" value="GT4_WbuB-like"/>
    <property type="match status" value="1"/>
</dbReference>
<dbReference type="Pfam" id="PF13439">
    <property type="entry name" value="Glyco_transf_4"/>
    <property type="match status" value="1"/>
</dbReference>
<feature type="domain" description="Glycosyltransferase subfamily 4-like N-terminal" evidence="1">
    <location>
        <begin position="48"/>
        <end position="212"/>
    </location>
</feature>
<dbReference type="Proteomes" id="UP001596086">
    <property type="component" value="Unassembled WGS sequence"/>
</dbReference>
<evidence type="ECO:0000259" key="1">
    <source>
        <dbReference type="Pfam" id="PF13439"/>
    </source>
</evidence>
<dbReference type="InterPro" id="IPR050194">
    <property type="entry name" value="Glycosyltransferase_grp1"/>
</dbReference>
<dbReference type="RefSeq" id="WP_379768117.1">
    <property type="nucleotide sequence ID" value="NZ_JBHSMZ010000004.1"/>
</dbReference>
<name>A0ABW0RWI4_9BURK</name>
<dbReference type="EMBL" id="JBHSMZ010000004">
    <property type="protein sequence ID" value="MFC5547915.1"/>
    <property type="molecule type" value="Genomic_DNA"/>
</dbReference>
<dbReference type="InterPro" id="IPR028098">
    <property type="entry name" value="Glyco_trans_4-like_N"/>
</dbReference>
<sequence>MEQLDHPVRDAAAQACAGKNEEVDRLRSNPTRVLLIGVLPLWADRGDSIHMREIAVGLQNFNINPVVLCLPGPQAPVGSTLQEVRVQPWHRRFAFQLSWNLLGTIAAVRTIRAQKVEVIYSRLDPGMVVGWLASLLTNRPLVVEMNGLPSEDMRIQRPNKFFQQAITARWEKLMYQVARIVVGSPGYLRYINENFQITSDKCWPVPLGYNSELFYPRSRKVCREALNLSDSPLVVWMGNLTVWQGLETLMKSAVMLKDRLPNARIILVGDGISRKMCEQFIQDEKLHSTVTLVGHVQYEDVPVYLGAADVCVASFPGNRGTPGTISALKTVSYLGCGRPVVTTAMDELGITIQTAGAGFCVAPDNPKALAQALGDLLEESQEENNLRGLRAHEIVADGGSWDHAAGRIAACLQAVVR</sequence>
<keyword evidence="3" id="KW-1185">Reference proteome</keyword>
<dbReference type="SUPFAM" id="SSF53756">
    <property type="entry name" value="UDP-Glycosyltransferase/glycogen phosphorylase"/>
    <property type="match status" value="1"/>
</dbReference>